<dbReference type="EMBL" id="AP027041">
    <property type="protein sequence ID" value="BDU15996.1"/>
    <property type="molecule type" value="Genomic_DNA"/>
</dbReference>
<evidence type="ECO:0000313" key="3">
    <source>
        <dbReference type="Proteomes" id="UP001317822"/>
    </source>
</evidence>
<feature type="domain" description="Spore protein YkvP/CgeB glycosyl transferase-like" evidence="1">
    <location>
        <begin position="203"/>
        <end position="354"/>
    </location>
</feature>
<keyword evidence="3" id="KW-1185">Reference proteome</keyword>
<reference evidence="2 3" key="1">
    <citation type="journal article" date="2023" name="Int. J. Syst. Evol. Microbiol.">
        <title>Physiological and genomic analyses of cobalamin (vitamin B12)-auxotrophy of Lysobacter auxotrophicus sp. nov., a methionine-auxotrophic chitinolytic bacterium isolated from chitin-treated soil.</title>
        <authorList>
            <person name="Saito A."/>
            <person name="Dohra H."/>
            <person name="Hamada M."/>
            <person name="Moriuchi R."/>
            <person name="Kotsuchibashi Y."/>
            <person name="Mori K."/>
        </authorList>
    </citation>
    <scope>NUCLEOTIDE SEQUENCE [LARGE SCALE GENOMIC DNA]</scope>
    <source>
        <strain evidence="2 3">5-21a</strain>
    </source>
</reference>
<dbReference type="SUPFAM" id="SSF53756">
    <property type="entry name" value="UDP-Glycosyltransferase/glycogen phosphorylase"/>
    <property type="match status" value="1"/>
</dbReference>
<name>A0ABM8DBV1_9GAMM</name>
<dbReference type="RefSeq" id="WP_281781426.1">
    <property type="nucleotide sequence ID" value="NZ_AP027041.1"/>
</dbReference>
<dbReference type="Proteomes" id="UP001317822">
    <property type="component" value="Chromosome"/>
</dbReference>
<accession>A0ABM8DBV1</accession>
<evidence type="ECO:0000313" key="2">
    <source>
        <dbReference type="EMBL" id="BDU15996.1"/>
    </source>
</evidence>
<dbReference type="InterPro" id="IPR055259">
    <property type="entry name" value="YkvP/CgeB_Glyco_trans-like"/>
</dbReference>
<gene>
    <name evidence="2" type="ORF">LA521A_11970</name>
</gene>
<evidence type="ECO:0000259" key="1">
    <source>
        <dbReference type="Pfam" id="PF13524"/>
    </source>
</evidence>
<dbReference type="Pfam" id="PF13524">
    <property type="entry name" value="Glyco_trans_1_2"/>
    <property type="match status" value="1"/>
</dbReference>
<proteinExistence type="predicted"/>
<protein>
    <submittedName>
        <fullName evidence="2">Glycosyltransferase</fullName>
    </submittedName>
</protein>
<sequence>MKFVLFYHSLVSDWNHGNAHFLRGIVAELQSRGDEVHVFEPDDAWSVTQLVADHGQKAIADWQARYPQLRSHRYRRDRFDVEQALDGADVAIVHEWNEPALVASVGKAAPPSCRVFFHDTHHRSVSAPAEMARYELHDYDGVLAFGEAVRQRYLENAWCDRAFTWHEAADVRVFHPRRKPDVPDGDLVWIGNWGDDERETELREFLIEPVRALGLRARLHGVRYPAHALAMLRDAGIDYRGWLPNWRAPEVFARFRATVHVPRRPYVRLLPGIPTIRVFEALACGIPLVSAPWDDAEHLFAPGRDFLVARDGAQMRDHLRMLVEDASAAEELAAHGLATVLARHTCGHRVDELLSIASSLDASSHPLASASRSVSHA</sequence>
<organism evidence="2 3">
    <name type="scientific">Lysobacter auxotrophicus</name>
    <dbReference type="NCBI Taxonomy" id="2992573"/>
    <lineage>
        <taxon>Bacteria</taxon>
        <taxon>Pseudomonadati</taxon>
        <taxon>Pseudomonadota</taxon>
        <taxon>Gammaproteobacteria</taxon>
        <taxon>Lysobacterales</taxon>
        <taxon>Lysobacteraceae</taxon>
        <taxon>Lysobacter</taxon>
    </lineage>
</organism>
<dbReference type="Gene3D" id="3.40.50.2000">
    <property type="entry name" value="Glycogen Phosphorylase B"/>
    <property type="match status" value="1"/>
</dbReference>
<dbReference type="CDD" id="cd03801">
    <property type="entry name" value="GT4_PimA-like"/>
    <property type="match status" value="1"/>
</dbReference>